<name>A0A4Y3WP11_9PSEU</name>
<evidence type="ECO:0000256" key="1">
    <source>
        <dbReference type="ARBA" id="ARBA00023002"/>
    </source>
</evidence>
<dbReference type="RefSeq" id="WP_141279165.1">
    <property type="nucleotide sequence ID" value="NZ_BAAARZ010000003.1"/>
</dbReference>
<dbReference type="Pfam" id="PF01243">
    <property type="entry name" value="PNPOx_N"/>
    <property type="match status" value="1"/>
</dbReference>
<dbReference type="PANTHER" id="PTHR35176">
    <property type="entry name" value="HEME OXYGENASE HI_0854-RELATED"/>
    <property type="match status" value="1"/>
</dbReference>
<evidence type="ECO:0000259" key="2">
    <source>
        <dbReference type="Pfam" id="PF01243"/>
    </source>
</evidence>
<keyword evidence="4" id="KW-1185">Reference proteome</keyword>
<gene>
    <name evidence="3" type="ORF">PHY01_29150</name>
</gene>
<dbReference type="EMBL" id="BJNG01000020">
    <property type="protein sequence ID" value="GEC20632.1"/>
    <property type="molecule type" value="Genomic_DNA"/>
</dbReference>
<dbReference type="PANTHER" id="PTHR35176:SF6">
    <property type="entry name" value="HEME OXYGENASE HI_0854-RELATED"/>
    <property type="match status" value="1"/>
</dbReference>
<protein>
    <submittedName>
        <fullName evidence="3">Pyridoxamine 5'-phosphate oxidase</fullName>
    </submittedName>
</protein>
<organism evidence="3 4">
    <name type="scientific">Pseudonocardia hydrocarbonoxydans</name>
    <dbReference type="NCBI Taxonomy" id="76726"/>
    <lineage>
        <taxon>Bacteria</taxon>
        <taxon>Bacillati</taxon>
        <taxon>Actinomycetota</taxon>
        <taxon>Actinomycetes</taxon>
        <taxon>Pseudonocardiales</taxon>
        <taxon>Pseudonocardiaceae</taxon>
        <taxon>Pseudonocardia</taxon>
    </lineage>
</organism>
<dbReference type="InterPro" id="IPR011576">
    <property type="entry name" value="Pyridox_Oxase_N"/>
</dbReference>
<feature type="domain" description="Pyridoxamine 5'-phosphate oxidase N-terminal" evidence="2">
    <location>
        <begin position="18"/>
        <end position="100"/>
    </location>
</feature>
<dbReference type="SUPFAM" id="SSF50475">
    <property type="entry name" value="FMN-binding split barrel"/>
    <property type="match status" value="1"/>
</dbReference>
<dbReference type="GO" id="GO:0005829">
    <property type="term" value="C:cytosol"/>
    <property type="evidence" value="ECO:0007669"/>
    <property type="project" value="TreeGrafter"/>
</dbReference>
<dbReference type="OrthoDB" id="5115613at2"/>
<keyword evidence="1" id="KW-0560">Oxidoreductase</keyword>
<dbReference type="GO" id="GO:0070967">
    <property type="term" value="F:coenzyme F420 binding"/>
    <property type="evidence" value="ECO:0007669"/>
    <property type="project" value="TreeGrafter"/>
</dbReference>
<proteinExistence type="predicted"/>
<evidence type="ECO:0000313" key="4">
    <source>
        <dbReference type="Proteomes" id="UP000320338"/>
    </source>
</evidence>
<sequence>MATWRDLESAEPAFAVRARALFDAHKHKTIATLRADGSPRISGIEVQFVGDDLTFGSMPGARKGADLRRDPRFALHSASVDPPADEAAWPGDAKVAGRAVLAGPLDGPASGDLFRAEIHEVVVTGLNADATLLVVESWTPVRGLRRVERE</sequence>
<dbReference type="Gene3D" id="2.30.110.10">
    <property type="entry name" value="Electron Transport, Fmn-binding Protein, Chain A"/>
    <property type="match status" value="1"/>
</dbReference>
<dbReference type="GO" id="GO:0016627">
    <property type="term" value="F:oxidoreductase activity, acting on the CH-CH group of donors"/>
    <property type="evidence" value="ECO:0007669"/>
    <property type="project" value="TreeGrafter"/>
</dbReference>
<dbReference type="InterPro" id="IPR052019">
    <property type="entry name" value="F420H2_bilvrd_red/Heme_oxyg"/>
</dbReference>
<accession>A0A4Y3WP11</accession>
<dbReference type="Proteomes" id="UP000320338">
    <property type="component" value="Unassembled WGS sequence"/>
</dbReference>
<comment type="caution">
    <text evidence="3">The sequence shown here is derived from an EMBL/GenBank/DDBJ whole genome shotgun (WGS) entry which is preliminary data.</text>
</comment>
<reference evidence="3 4" key="1">
    <citation type="submission" date="2019-06" db="EMBL/GenBank/DDBJ databases">
        <title>Whole genome shotgun sequence of Pseudonocardia hydrocarbonoxydans NBRC 14498.</title>
        <authorList>
            <person name="Hosoyama A."/>
            <person name="Uohara A."/>
            <person name="Ohji S."/>
            <person name="Ichikawa N."/>
        </authorList>
    </citation>
    <scope>NUCLEOTIDE SEQUENCE [LARGE SCALE GENOMIC DNA]</scope>
    <source>
        <strain evidence="3 4">NBRC 14498</strain>
    </source>
</reference>
<dbReference type="AlphaFoldDB" id="A0A4Y3WP11"/>
<evidence type="ECO:0000313" key="3">
    <source>
        <dbReference type="EMBL" id="GEC20632.1"/>
    </source>
</evidence>
<dbReference type="InterPro" id="IPR012349">
    <property type="entry name" value="Split_barrel_FMN-bd"/>
</dbReference>